<dbReference type="EC" id="2.6.1.19" evidence="6"/>
<dbReference type="GO" id="GO:0030170">
    <property type="term" value="F:pyridoxal phosphate binding"/>
    <property type="evidence" value="ECO:0007669"/>
    <property type="project" value="InterPro"/>
</dbReference>
<dbReference type="Pfam" id="PF00202">
    <property type="entry name" value="Aminotran_3"/>
    <property type="match status" value="1"/>
</dbReference>
<dbReference type="EC" id="2.6.1.22" evidence="5"/>
<organism evidence="17 18">
    <name type="scientific">Amylolactobacillus amylophilus DSM 20533 = JCM 1125</name>
    <dbReference type="NCBI Taxonomy" id="1423721"/>
    <lineage>
        <taxon>Bacteria</taxon>
        <taxon>Bacillati</taxon>
        <taxon>Bacillota</taxon>
        <taxon>Bacilli</taxon>
        <taxon>Lactobacillales</taxon>
        <taxon>Lactobacillaceae</taxon>
        <taxon>Amylolactobacillus</taxon>
    </lineage>
</organism>
<dbReference type="FunFam" id="3.40.640.10:FF:000013">
    <property type="entry name" value="4-aminobutyrate aminotransferase"/>
    <property type="match status" value="1"/>
</dbReference>
<evidence type="ECO:0000256" key="16">
    <source>
        <dbReference type="RuleBase" id="RU003560"/>
    </source>
</evidence>
<keyword evidence="7 17" id="KW-0032">Aminotransferase</keyword>
<reference evidence="17 18" key="1">
    <citation type="journal article" date="2015" name="Genome Announc.">
        <title>Expanding the biotechnology potential of lactobacilli through comparative genomics of 213 strains and associated genera.</title>
        <authorList>
            <person name="Sun Z."/>
            <person name="Harris H.M."/>
            <person name="McCann A."/>
            <person name="Guo C."/>
            <person name="Argimon S."/>
            <person name="Zhang W."/>
            <person name="Yang X."/>
            <person name="Jeffery I.B."/>
            <person name="Cooney J.C."/>
            <person name="Kagawa T.F."/>
            <person name="Liu W."/>
            <person name="Song Y."/>
            <person name="Salvetti E."/>
            <person name="Wrobel A."/>
            <person name="Rasinkangas P."/>
            <person name="Parkhill J."/>
            <person name="Rea M.C."/>
            <person name="O'Sullivan O."/>
            <person name="Ritari J."/>
            <person name="Douillard F.P."/>
            <person name="Paul Ross R."/>
            <person name="Yang R."/>
            <person name="Briner A.E."/>
            <person name="Felis G.E."/>
            <person name="de Vos W.M."/>
            <person name="Barrangou R."/>
            <person name="Klaenhammer T.R."/>
            <person name="Caufield P.W."/>
            <person name="Cui Y."/>
            <person name="Zhang H."/>
            <person name="O'Toole P.W."/>
        </authorList>
    </citation>
    <scope>NUCLEOTIDE SEQUENCE [LARGE SCALE GENOMIC DNA]</scope>
    <source>
        <strain evidence="17 18">DSM 20533</strain>
    </source>
</reference>
<evidence type="ECO:0000256" key="13">
    <source>
        <dbReference type="ARBA" id="ARBA00031787"/>
    </source>
</evidence>
<keyword evidence="9 16" id="KW-0663">Pyridoxal phosphate</keyword>
<evidence type="ECO:0000256" key="4">
    <source>
        <dbReference type="ARBA" id="ARBA00008954"/>
    </source>
</evidence>
<dbReference type="AlphaFoldDB" id="A0A0R1YW91"/>
<dbReference type="GO" id="GO:0047298">
    <property type="term" value="F:(S)-3-amino-2-methylpropionate transaminase activity"/>
    <property type="evidence" value="ECO:0007669"/>
    <property type="project" value="UniProtKB-EC"/>
</dbReference>
<proteinExistence type="inferred from homology"/>
<evidence type="ECO:0000256" key="6">
    <source>
        <dbReference type="ARBA" id="ARBA00012912"/>
    </source>
</evidence>
<dbReference type="PANTHER" id="PTHR11986">
    <property type="entry name" value="AMINOTRANSFERASE CLASS III"/>
    <property type="match status" value="1"/>
</dbReference>
<evidence type="ECO:0000256" key="9">
    <source>
        <dbReference type="ARBA" id="ARBA00022898"/>
    </source>
</evidence>
<evidence type="ECO:0000313" key="17">
    <source>
        <dbReference type="EMBL" id="KRM43308.1"/>
    </source>
</evidence>
<protein>
    <recommendedName>
        <fullName evidence="12">(S)-3-amino-2-methylpropionate transaminase</fullName>
        <ecNumber evidence="6">2.6.1.19</ecNumber>
        <ecNumber evidence="5">2.6.1.22</ecNumber>
    </recommendedName>
    <alternativeName>
        <fullName evidence="13">GABA aminotransferase</fullName>
    </alternativeName>
    <alternativeName>
        <fullName evidence="11">Gamma-amino-N-butyrate transaminase</fullName>
    </alternativeName>
    <alternativeName>
        <fullName evidence="15">Glutamate:succinic semialdehyde transaminase</fullName>
    </alternativeName>
    <alternativeName>
        <fullName evidence="10">L-AIBAT</fullName>
    </alternativeName>
</protein>
<dbReference type="InterPro" id="IPR015424">
    <property type="entry name" value="PyrdxlP-dep_Trfase"/>
</dbReference>
<dbReference type="SUPFAM" id="SSF53383">
    <property type="entry name" value="PLP-dependent transferases"/>
    <property type="match status" value="1"/>
</dbReference>
<evidence type="ECO:0000256" key="10">
    <source>
        <dbReference type="ARBA" id="ARBA00029760"/>
    </source>
</evidence>
<evidence type="ECO:0000256" key="11">
    <source>
        <dbReference type="ARBA" id="ARBA00030204"/>
    </source>
</evidence>
<comment type="cofactor">
    <cofactor evidence="2">
        <name>pyridoxal 5'-phosphate</name>
        <dbReference type="ChEBI" id="CHEBI:597326"/>
    </cofactor>
</comment>
<sequence length="449" mass="49594">MTQQKTSKAKQFVQDEKRYFAPFARIPYYDLVIDHALGSTLVDIDGKEYLDLITSASAINVGHRHPKVVAAMRAQEDKLLHYTPAYYHTEPVVQLAKKLTEITPGDFDKKVAFGLSGSDANDAIIKLARAYTKRPYIISFVNSYHGATYGSMSLSALSLNMRRKMSPLVPGIFHIPYPDVYRANKSTAEVVEECIQAVKDLFATYVPAEEVACVIMEPVAGDAGIVVPPKDYVEELYALCKENGILFAVDEVQQGMGRTGKWWAIQHFDIEPDLLSTAKSLGSGMPISAVVGRSKIMDSLEAPAHLFTTAGNPVCCAAALATIEVIEEEQLVEKSRVDGEYAKQRFQAMQSEFDFIGDVRGIGLNLGIEIVKDKVTHEKDQAAGLKIIYQAFAKGLAIITIAKSVLRFQPALTMTRAELDRAIDTLHEVFTDLRDNKIPDALVDENVGW</sequence>
<dbReference type="InterPro" id="IPR015421">
    <property type="entry name" value="PyrdxlP-dep_Trfase_major"/>
</dbReference>
<dbReference type="Gene3D" id="3.90.1150.10">
    <property type="entry name" value="Aspartate Aminotransferase, domain 1"/>
    <property type="match status" value="1"/>
</dbReference>
<evidence type="ECO:0000256" key="2">
    <source>
        <dbReference type="ARBA" id="ARBA00001933"/>
    </source>
</evidence>
<comment type="pathway">
    <text evidence="3">Amino-acid degradation; 4-aminobutanoate degradation.</text>
</comment>
<evidence type="ECO:0000313" key="18">
    <source>
        <dbReference type="Proteomes" id="UP000051230"/>
    </source>
</evidence>
<dbReference type="InterPro" id="IPR015422">
    <property type="entry name" value="PyrdxlP-dep_Trfase_small"/>
</dbReference>
<dbReference type="InterPro" id="IPR005814">
    <property type="entry name" value="Aminotrans_3"/>
</dbReference>
<name>A0A0R1YW91_9LACO</name>
<evidence type="ECO:0000256" key="8">
    <source>
        <dbReference type="ARBA" id="ARBA00022679"/>
    </source>
</evidence>
<evidence type="ECO:0000256" key="12">
    <source>
        <dbReference type="ARBA" id="ARBA00030857"/>
    </source>
</evidence>
<evidence type="ECO:0000256" key="15">
    <source>
        <dbReference type="ARBA" id="ARBA00050054"/>
    </source>
</evidence>
<comment type="catalytic activity">
    <reaction evidence="1">
        <text>(S)-3-amino-2-methylpropanoate + 2-oxoglutarate = 2-methyl-3-oxopropanoate + L-glutamate</text>
        <dbReference type="Rhea" id="RHEA:13993"/>
        <dbReference type="ChEBI" id="CHEBI:16810"/>
        <dbReference type="ChEBI" id="CHEBI:29985"/>
        <dbReference type="ChEBI" id="CHEBI:57700"/>
        <dbReference type="ChEBI" id="CHEBI:58655"/>
        <dbReference type="EC" id="2.6.1.22"/>
    </reaction>
</comment>
<dbReference type="STRING" id="1423721.LA20533_04620"/>
<gene>
    <name evidence="17" type="ORF">FD40_GL000096</name>
</gene>
<dbReference type="PANTHER" id="PTHR11986:SF58">
    <property type="entry name" value="LEUCINE_METHIONINE RACEMASE"/>
    <property type="match status" value="1"/>
</dbReference>
<dbReference type="GO" id="GO:0042802">
    <property type="term" value="F:identical protein binding"/>
    <property type="evidence" value="ECO:0007669"/>
    <property type="project" value="TreeGrafter"/>
</dbReference>
<comment type="caution">
    <text evidence="17">The sequence shown here is derived from an EMBL/GenBank/DDBJ whole genome shotgun (WGS) entry which is preliminary data.</text>
</comment>
<dbReference type="CDD" id="cd00610">
    <property type="entry name" value="OAT_like"/>
    <property type="match status" value="1"/>
</dbReference>
<dbReference type="NCBIfam" id="NF006368">
    <property type="entry name" value="PRK08593.1"/>
    <property type="match status" value="1"/>
</dbReference>
<evidence type="ECO:0000256" key="14">
    <source>
        <dbReference type="ARBA" id="ARBA00048021"/>
    </source>
</evidence>
<evidence type="ECO:0000256" key="5">
    <source>
        <dbReference type="ARBA" id="ARBA00012876"/>
    </source>
</evidence>
<dbReference type="InterPro" id="IPR049704">
    <property type="entry name" value="Aminotrans_3_PPA_site"/>
</dbReference>
<keyword evidence="8 17" id="KW-0808">Transferase</keyword>
<accession>A0A0R1YW91</accession>
<dbReference type="PATRIC" id="fig|1423721.4.peg.93"/>
<dbReference type="RefSeq" id="WP_056945836.1">
    <property type="nucleotide sequence ID" value="NZ_AYYS01000006.1"/>
</dbReference>
<dbReference type="OrthoDB" id="9807885at2"/>
<comment type="similarity">
    <text evidence="4 16">Belongs to the class-III pyridoxal-phosphate-dependent aminotransferase family.</text>
</comment>
<evidence type="ECO:0000256" key="1">
    <source>
        <dbReference type="ARBA" id="ARBA00001750"/>
    </source>
</evidence>
<dbReference type="EMBL" id="AYYS01000006">
    <property type="protein sequence ID" value="KRM43308.1"/>
    <property type="molecule type" value="Genomic_DNA"/>
</dbReference>
<evidence type="ECO:0000256" key="7">
    <source>
        <dbReference type="ARBA" id="ARBA00022576"/>
    </source>
</evidence>
<dbReference type="Gene3D" id="3.40.640.10">
    <property type="entry name" value="Type I PLP-dependent aspartate aminotransferase-like (Major domain)"/>
    <property type="match status" value="1"/>
</dbReference>
<dbReference type="GO" id="GO:0034386">
    <property type="term" value="F:4-aminobutyrate:2-oxoglutarate transaminase activity"/>
    <property type="evidence" value="ECO:0007669"/>
    <property type="project" value="UniProtKB-EC"/>
</dbReference>
<dbReference type="InterPro" id="IPR050103">
    <property type="entry name" value="Class-III_PLP-dep_AT"/>
</dbReference>
<dbReference type="PROSITE" id="PS00600">
    <property type="entry name" value="AA_TRANSFER_CLASS_3"/>
    <property type="match status" value="1"/>
</dbReference>
<comment type="catalytic activity">
    <reaction evidence="14">
        <text>4-aminobutanoate + 2-oxoglutarate = succinate semialdehyde + L-glutamate</text>
        <dbReference type="Rhea" id="RHEA:23352"/>
        <dbReference type="ChEBI" id="CHEBI:16810"/>
        <dbReference type="ChEBI" id="CHEBI:29985"/>
        <dbReference type="ChEBI" id="CHEBI:57706"/>
        <dbReference type="ChEBI" id="CHEBI:59888"/>
        <dbReference type="EC" id="2.6.1.19"/>
    </reaction>
</comment>
<keyword evidence="18" id="KW-1185">Reference proteome</keyword>
<dbReference type="PIRSF" id="PIRSF000521">
    <property type="entry name" value="Transaminase_4ab_Lys_Orn"/>
    <property type="match status" value="1"/>
</dbReference>
<evidence type="ECO:0000256" key="3">
    <source>
        <dbReference type="ARBA" id="ARBA00005176"/>
    </source>
</evidence>
<dbReference type="Proteomes" id="UP000051230">
    <property type="component" value="Unassembled WGS sequence"/>
</dbReference>
<dbReference type="KEGG" id="lah:LA20533_04620"/>